<comment type="caution">
    <text evidence="1">The sequence shown here is derived from an EMBL/GenBank/DDBJ whole genome shotgun (WGS) entry which is preliminary data.</text>
</comment>
<protein>
    <submittedName>
        <fullName evidence="1">Uncharacterized protein</fullName>
    </submittedName>
</protein>
<reference evidence="1" key="1">
    <citation type="journal article" date="2020" name="Microb. Genom.">
        <title>Genetic diversity of clinical and environmental Mucorales isolates obtained from an investigation of mucormycosis cases among solid organ transplant recipients.</title>
        <authorList>
            <person name="Nguyen M.H."/>
            <person name="Kaul D."/>
            <person name="Muto C."/>
            <person name="Cheng S.J."/>
            <person name="Richter R.A."/>
            <person name="Bruno V.M."/>
            <person name="Liu G."/>
            <person name="Beyhan S."/>
            <person name="Sundermann A.J."/>
            <person name="Mounaud S."/>
            <person name="Pasculle A.W."/>
            <person name="Nierman W.C."/>
            <person name="Driscoll E."/>
            <person name="Cumbie R."/>
            <person name="Clancy C.J."/>
            <person name="Dupont C.L."/>
        </authorList>
    </citation>
    <scope>NUCLEOTIDE SEQUENCE</scope>
    <source>
        <strain evidence="1">GL16</strain>
    </source>
</reference>
<dbReference type="EMBL" id="JAANIT010000759">
    <property type="protein sequence ID" value="KAG1544703.1"/>
    <property type="molecule type" value="Genomic_DNA"/>
</dbReference>
<name>A0A9P6YDC4_RHIOR</name>
<dbReference type="OMA" id="ARAGPRF"/>
<dbReference type="OrthoDB" id="20035at2759"/>
<evidence type="ECO:0000313" key="2">
    <source>
        <dbReference type="Proteomes" id="UP000717996"/>
    </source>
</evidence>
<dbReference type="Proteomes" id="UP000717996">
    <property type="component" value="Unassembled WGS sequence"/>
</dbReference>
<sequence length="411" mass="47301">MACLDPFLVYTIRLVIQNKSNKTVANHGSRIANILTIKSWPTIQFDKPKLSEGNLLSLLYHADEQWLRSTQELYQSSTKSKVDQVHRQQRIYLDMLHLIQASFYPHQQHQKRYHEPILFAAQVLCHQCQLRNLEAFSDTLRPLAVQLYDALESVRYKMYKVLQDRQQPPFLLFFLNPSSNTAENLDELRIPLRLFQSSWYQFEEMLYHCYVHTVFGKHSTLVLTHPNPSYLPTWLDAACLQDSFTQLMPLTLERAVEQGLIDDGIIGSFEPLAFIALPRLTLLAGVTWLSHLCDWKNKACLPIWIRSHATTVQRVMETIDQLTRNLTARSSEEAHLAFVENYRSLEHALVSGHNGTLEKIEKRLYLDICAVADSILAGSHAQAFSNVLSQLFKSEQDAVPIIEQTILDLSI</sequence>
<accession>A0A9P6YDC4</accession>
<proteinExistence type="predicted"/>
<gene>
    <name evidence="1" type="ORF">G6F51_005901</name>
</gene>
<organism evidence="1 2">
    <name type="scientific">Rhizopus oryzae</name>
    <name type="common">Mucormycosis agent</name>
    <name type="synonym">Rhizopus arrhizus var. delemar</name>
    <dbReference type="NCBI Taxonomy" id="64495"/>
    <lineage>
        <taxon>Eukaryota</taxon>
        <taxon>Fungi</taxon>
        <taxon>Fungi incertae sedis</taxon>
        <taxon>Mucoromycota</taxon>
        <taxon>Mucoromycotina</taxon>
        <taxon>Mucoromycetes</taxon>
        <taxon>Mucorales</taxon>
        <taxon>Mucorineae</taxon>
        <taxon>Rhizopodaceae</taxon>
        <taxon>Rhizopus</taxon>
    </lineage>
</organism>
<evidence type="ECO:0000313" key="1">
    <source>
        <dbReference type="EMBL" id="KAG1544703.1"/>
    </source>
</evidence>
<dbReference type="AlphaFoldDB" id="A0A9P6YDC4"/>